<organism evidence="2 3">
    <name type="scientific">Ruminococcus albus 8</name>
    <dbReference type="NCBI Taxonomy" id="246199"/>
    <lineage>
        <taxon>Bacteria</taxon>
        <taxon>Bacillati</taxon>
        <taxon>Bacillota</taxon>
        <taxon>Clostridia</taxon>
        <taxon>Eubacteriales</taxon>
        <taxon>Oscillospiraceae</taxon>
        <taxon>Ruminococcus</taxon>
    </lineage>
</organism>
<name>E9S871_RUMAL</name>
<dbReference type="InterPro" id="IPR008538">
    <property type="entry name" value="Uma2"/>
</dbReference>
<comment type="caution">
    <text evidence="2">The sequence shown here is derived from an EMBL/GenBank/DDBJ whole genome shotgun (WGS) entry which is preliminary data.</text>
</comment>
<dbReference type="SUPFAM" id="SSF52980">
    <property type="entry name" value="Restriction endonuclease-like"/>
    <property type="match status" value="1"/>
</dbReference>
<dbReference type="PANTHER" id="PTHR35400:SF3">
    <property type="entry name" value="SLL1072 PROTEIN"/>
    <property type="match status" value="1"/>
</dbReference>
<dbReference type="EMBL" id="ADKM02000018">
    <property type="protein sequence ID" value="EGC04694.1"/>
    <property type="molecule type" value="Genomic_DNA"/>
</dbReference>
<dbReference type="PANTHER" id="PTHR35400">
    <property type="entry name" value="SLR1083 PROTEIN"/>
    <property type="match status" value="1"/>
</dbReference>
<dbReference type="AlphaFoldDB" id="E9S871"/>
<dbReference type="Pfam" id="PF05685">
    <property type="entry name" value="Uma2"/>
    <property type="match status" value="1"/>
</dbReference>
<feature type="domain" description="Putative restriction endonuclease" evidence="1">
    <location>
        <begin position="14"/>
        <end position="151"/>
    </location>
</feature>
<protein>
    <recommendedName>
        <fullName evidence="1">Putative restriction endonuclease domain-containing protein</fullName>
    </recommendedName>
</protein>
<accession>E9S871</accession>
<dbReference type="eggNOG" id="COG4636">
    <property type="taxonomic scope" value="Bacteria"/>
</dbReference>
<reference evidence="2 3" key="1">
    <citation type="submission" date="2011-02" db="EMBL/GenBank/DDBJ databases">
        <authorList>
            <person name="Nelson K.E."/>
            <person name="Sutton G."/>
            <person name="Torralba M."/>
            <person name="Durkin S."/>
            <person name="Harkins D."/>
            <person name="Montgomery R."/>
            <person name="Ziemer C."/>
            <person name="Klaassens E."/>
            <person name="Ocuiv P."/>
            <person name="Morrison M."/>
        </authorList>
    </citation>
    <scope>NUCLEOTIDE SEQUENCE [LARGE SCALE GENOMIC DNA]</scope>
    <source>
        <strain evidence="2 3">8</strain>
    </source>
</reference>
<evidence type="ECO:0000313" key="3">
    <source>
        <dbReference type="Proteomes" id="UP000004259"/>
    </source>
</evidence>
<dbReference type="Proteomes" id="UP000004259">
    <property type="component" value="Unassembled WGS sequence"/>
</dbReference>
<dbReference type="InterPro" id="IPR012296">
    <property type="entry name" value="Nuclease_put_TT1808"/>
</dbReference>
<dbReference type="OrthoDB" id="9808428at2"/>
<sequence length="180" mass="20577">MPMPKGEKITAKEFFERVPEMNEMLELIGGEIVSQAAPGRTHQRIVGRVFNKILNYIESKGGKCEPYIAPFDVVLDDSNVVQPDVFVVCEPDKVDEKRMYGAPDMVVEVISTNRRDDTVRKLELYKNHNVREYWIIDPESERVLVYIFGDNTSINIYTFEQAIPVGIYGGELTITVENML</sequence>
<gene>
    <name evidence="2" type="ORF">CUS_7447</name>
</gene>
<evidence type="ECO:0000259" key="1">
    <source>
        <dbReference type="Pfam" id="PF05685"/>
    </source>
</evidence>
<proteinExistence type="predicted"/>
<dbReference type="InterPro" id="IPR011335">
    <property type="entry name" value="Restrct_endonuc-II-like"/>
</dbReference>
<dbReference type="CDD" id="cd06260">
    <property type="entry name" value="DUF820-like"/>
    <property type="match status" value="1"/>
</dbReference>
<keyword evidence="3" id="KW-1185">Reference proteome</keyword>
<dbReference type="STRING" id="246199.CUS_7447"/>
<dbReference type="RefSeq" id="WP_002847164.1">
    <property type="nucleotide sequence ID" value="NZ_ADKM02000018.1"/>
</dbReference>
<dbReference type="Gene3D" id="3.90.1570.10">
    <property type="entry name" value="tt1808, chain A"/>
    <property type="match status" value="1"/>
</dbReference>
<evidence type="ECO:0000313" key="2">
    <source>
        <dbReference type="EMBL" id="EGC04694.1"/>
    </source>
</evidence>